<reference evidence="2" key="1">
    <citation type="submission" date="2013-02" db="EMBL/GenBank/DDBJ databases">
        <authorList>
            <consortium name="The Broad Institute Genome Sequencing Platform"/>
            <person name="Cuomo C."/>
            <person name="Becnel J."/>
            <person name="Sanscrainte N."/>
            <person name="Walker B."/>
            <person name="Young S.K."/>
            <person name="Zeng Q."/>
            <person name="Gargeya S."/>
            <person name="Fitzgerald M."/>
            <person name="Haas B."/>
            <person name="Abouelleil A."/>
            <person name="Alvarado L."/>
            <person name="Arachchi H.M."/>
            <person name="Berlin A.M."/>
            <person name="Chapman S.B."/>
            <person name="Dewar J."/>
            <person name="Goldberg J."/>
            <person name="Griggs A."/>
            <person name="Gujja S."/>
            <person name="Hansen M."/>
            <person name="Howarth C."/>
            <person name="Imamovic A."/>
            <person name="Larimer J."/>
            <person name="McCowan C."/>
            <person name="Murphy C."/>
            <person name="Neiman D."/>
            <person name="Pearson M."/>
            <person name="Priest M."/>
            <person name="Roberts A."/>
            <person name="Saif S."/>
            <person name="Shea T."/>
            <person name="Sisk P."/>
            <person name="Sykes S."/>
            <person name="Wortman J."/>
            <person name="Nusbaum C."/>
            <person name="Birren B."/>
        </authorList>
    </citation>
    <scope>NUCLEOTIDE SEQUENCE [LARGE SCALE GENOMIC DNA]</scope>
    <source>
        <strain evidence="2">PRA339</strain>
    </source>
</reference>
<protein>
    <recommendedName>
        <fullName evidence="3">ISXO2-like transposase domain-containing protein</fullName>
    </recommendedName>
</protein>
<dbReference type="Proteomes" id="UP000030655">
    <property type="component" value="Unassembled WGS sequence"/>
</dbReference>
<keyword evidence="2" id="KW-1185">Reference proteome</keyword>
<proteinExistence type="predicted"/>
<dbReference type="EMBL" id="KK365188">
    <property type="protein sequence ID" value="KCZ80306.1"/>
    <property type="molecule type" value="Genomic_DNA"/>
</dbReference>
<gene>
    <name evidence="1" type="ORF">H312_02274</name>
</gene>
<dbReference type="AlphaFoldDB" id="A0A059EZZ4"/>
<dbReference type="OrthoDB" id="10509016at2759"/>
<dbReference type="HOGENOM" id="CLU_044348_4_1_1"/>
<evidence type="ECO:0000313" key="2">
    <source>
        <dbReference type="Proteomes" id="UP000030655"/>
    </source>
</evidence>
<organism evidence="1 2">
    <name type="scientific">Anncaliia algerae PRA339</name>
    <dbReference type="NCBI Taxonomy" id="1288291"/>
    <lineage>
        <taxon>Eukaryota</taxon>
        <taxon>Fungi</taxon>
        <taxon>Fungi incertae sedis</taxon>
        <taxon>Microsporidia</taxon>
        <taxon>Tubulinosematoidea</taxon>
        <taxon>Tubulinosematidae</taxon>
        <taxon>Anncaliia</taxon>
    </lineage>
</organism>
<dbReference type="VEuPathDB" id="MicrosporidiaDB:H312_02274"/>
<sequence>MAKNYHDDKNGIVGESIIIEIGESKFVRSKYYRIHKFEGVWTLDLVERSPERKILLFPIGKRNKTALKPLLKKQVLTNTTIYSDC</sequence>
<reference evidence="1 2" key="2">
    <citation type="submission" date="2014-03" db="EMBL/GenBank/DDBJ databases">
        <title>The Genome Sequence of Anncaliia algerae insect isolate PRA339.</title>
        <authorList>
            <consortium name="The Broad Institute Genome Sequencing Platform"/>
            <consortium name="The Broad Institute Genome Sequencing Center for Infectious Disease"/>
            <person name="Cuomo C."/>
            <person name="Becnel J."/>
            <person name="Sanscrainte N."/>
            <person name="Walker B."/>
            <person name="Young S.K."/>
            <person name="Zeng Q."/>
            <person name="Gargeya S."/>
            <person name="Fitzgerald M."/>
            <person name="Haas B."/>
            <person name="Abouelleil A."/>
            <person name="Alvarado L."/>
            <person name="Arachchi H.M."/>
            <person name="Berlin A.M."/>
            <person name="Chapman S.B."/>
            <person name="Dewar J."/>
            <person name="Goldberg J."/>
            <person name="Griggs A."/>
            <person name="Gujja S."/>
            <person name="Hansen M."/>
            <person name="Howarth C."/>
            <person name="Imamovic A."/>
            <person name="Larimer J."/>
            <person name="McCowan C."/>
            <person name="Murphy C."/>
            <person name="Neiman D."/>
            <person name="Pearson M."/>
            <person name="Priest M."/>
            <person name="Roberts A."/>
            <person name="Saif S."/>
            <person name="Shea T."/>
            <person name="Sisk P."/>
            <person name="Sykes S."/>
            <person name="Wortman J."/>
            <person name="Nusbaum C."/>
            <person name="Birren B."/>
        </authorList>
    </citation>
    <scope>NUCLEOTIDE SEQUENCE [LARGE SCALE GENOMIC DNA]</scope>
    <source>
        <strain evidence="1 2">PRA339</strain>
    </source>
</reference>
<evidence type="ECO:0008006" key="3">
    <source>
        <dbReference type="Google" id="ProtNLM"/>
    </source>
</evidence>
<name>A0A059EZZ4_9MICR</name>
<evidence type="ECO:0000313" key="1">
    <source>
        <dbReference type="EMBL" id="KCZ80306.1"/>
    </source>
</evidence>
<accession>A0A059EZZ4</accession>